<dbReference type="GO" id="GO:0006508">
    <property type="term" value="P:proteolysis"/>
    <property type="evidence" value="ECO:0007669"/>
    <property type="project" value="UniProtKB-KW"/>
</dbReference>
<dbReference type="OrthoDB" id="6587056at2759"/>
<dbReference type="InterPro" id="IPR050430">
    <property type="entry name" value="Peptidase_S1"/>
</dbReference>
<feature type="domain" description="Peptidase S1" evidence="6">
    <location>
        <begin position="42"/>
        <end position="257"/>
    </location>
</feature>
<dbReference type="GO" id="GO:0004252">
    <property type="term" value="F:serine-type endopeptidase activity"/>
    <property type="evidence" value="ECO:0007669"/>
    <property type="project" value="InterPro"/>
</dbReference>
<keyword evidence="2" id="KW-0378">Hydrolase</keyword>
<dbReference type="GeneID" id="112686371"/>
<dbReference type="PROSITE" id="PS50240">
    <property type="entry name" value="TRYPSIN_DOM"/>
    <property type="match status" value="1"/>
</dbReference>
<dbReference type="InterPro" id="IPR009003">
    <property type="entry name" value="Peptidase_S1_PA"/>
</dbReference>
<dbReference type="PANTHER" id="PTHR24276:SF96">
    <property type="entry name" value="PEPTIDASE S1 DOMAIN-CONTAINING PROTEIN"/>
    <property type="match status" value="1"/>
</dbReference>
<feature type="signal peptide" evidence="5">
    <location>
        <begin position="1"/>
        <end position="18"/>
    </location>
</feature>
<dbReference type="PANTHER" id="PTHR24276">
    <property type="entry name" value="POLYSERASE-RELATED"/>
    <property type="match status" value="1"/>
</dbReference>
<keyword evidence="4" id="KW-1015">Disulfide bond</keyword>
<dbReference type="Gene3D" id="2.40.10.10">
    <property type="entry name" value="Trypsin-like serine proteases"/>
    <property type="match status" value="1"/>
</dbReference>
<accession>A0A8B8FTV0</accession>
<keyword evidence="3" id="KW-0720">Serine protease</keyword>
<organism evidence="7 8">
    <name type="scientific">Sipha flava</name>
    <name type="common">yellow sugarcane aphid</name>
    <dbReference type="NCBI Taxonomy" id="143950"/>
    <lineage>
        <taxon>Eukaryota</taxon>
        <taxon>Metazoa</taxon>
        <taxon>Ecdysozoa</taxon>
        <taxon>Arthropoda</taxon>
        <taxon>Hexapoda</taxon>
        <taxon>Insecta</taxon>
        <taxon>Pterygota</taxon>
        <taxon>Neoptera</taxon>
        <taxon>Paraneoptera</taxon>
        <taxon>Hemiptera</taxon>
        <taxon>Sternorrhyncha</taxon>
        <taxon>Aphidomorpha</taxon>
        <taxon>Aphidoidea</taxon>
        <taxon>Aphididae</taxon>
        <taxon>Sipha</taxon>
    </lineage>
</organism>
<dbReference type="Proteomes" id="UP000694846">
    <property type="component" value="Unplaced"/>
</dbReference>
<dbReference type="SMART" id="SM00020">
    <property type="entry name" value="Tryp_SPc"/>
    <property type="match status" value="1"/>
</dbReference>
<dbReference type="AlphaFoldDB" id="A0A8B8FTV0"/>
<evidence type="ECO:0000313" key="8">
    <source>
        <dbReference type="RefSeq" id="XP_025414389.1"/>
    </source>
</evidence>
<evidence type="ECO:0000256" key="5">
    <source>
        <dbReference type="SAM" id="SignalP"/>
    </source>
</evidence>
<dbReference type="InterPro" id="IPR001254">
    <property type="entry name" value="Trypsin_dom"/>
</dbReference>
<evidence type="ECO:0000256" key="4">
    <source>
        <dbReference type="ARBA" id="ARBA00023157"/>
    </source>
</evidence>
<dbReference type="InterPro" id="IPR043504">
    <property type="entry name" value="Peptidase_S1_PA_chymotrypsin"/>
</dbReference>
<keyword evidence="5" id="KW-0732">Signal</keyword>
<dbReference type="RefSeq" id="XP_025414389.1">
    <property type="nucleotide sequence ID" value="XM_025558604.1"/>
</dbReference>
<evidence type="ECO:0000259" key="6">
    <source>
        <dbReference type="PROSITE" id="PS50240"/>
    </source>
</evidence>
<dbReference type="SUPFAM" id="SSF50494">
    <property type="entry name" value="Trypsin-like serine proteases"/>
    <property type="match status" value="1"/>
</dbReference>
<keyword evidence="1" id="KW-0645">Protease</keyword>
<reference evidence="8" key="1">
    <citation type="submission" date="2025-08" db="UniProtKB">
        <authorList>
            <consortium name="RefSeq"/>
        </authorList>
    </citation>
    <scope>IDENTIFICATION</scope>
    <source>
        <tissue evidence="8">Whole body</tissue>
    </source>
</reference>
<name>A0A8B8FTV0_9HEMI</name>
<keyword evidence="7" id="KW-1185">Reference proteome</keyword>
<evidence type="ECO:0000256" key="1">
    <source>
        <dbReference type="ARBA" id="ARBA00022670"/>
    </source>
</evidence>
<feature type="chain" id="PRO_5034418923" evidence="5">
    <location>
        <begin position="19"/>
        <end position="318"/>
    </location>
</feature>
<sequence>MQALKIVLISVCVTLIESSWFGTDEDEAKTCTNNAEILTFKKFPYVVIFKVYVEGNATLCTGTLLTEWFVLTVAHCTTGLQASNFTIYHGDLTGPGVQVEKVFQHELYVPYKNDLCILKLKDLSLNVKEFAKIYGDISDLGEKGLTCSIIGFSRCPTSTNKNKGQMNTVVLKSGLKACGIDVNSLETETLCLQLDKDICSCPYVASGGPVICNGILYGMTSHGIFKKGPDALCKSADTVINIQYIKKYKSWIDDKMDIITEESKRCRVYVHKKCFLMNLCKKEKAKRKTVGSPREVDTKECIDTRNVEVEKKRDTYVL</sequence>
<gene>
    <name evidence="8" type="primary">LOC112686371</name>
</gene>
<proteinExistence type="predicted"/>
<dbReference type="Pfam" id="PF00089">
    <property type="entry name" value="Trypsin"/>
    <property type="match status" value="1"/>
</dbReference>
<protein>
    <submittedName>
        <fullName evidence="8">Mast cell protease 4-like</fullName>
    </submittedName>
</protein>
<evidence type="ECO:0000256" key="2">
    <source>
        <dbReference type="ARBA" id="ARBA00022801"/>
    </source>
</evidence>
<evidence type="ECO:0000313" key="7">
    <source>
        <dbReference type="Proteomes" id="UP000694846"/>
    </source>
</evidence>
<evidence type="ECO:0000256" key="3">
    <source>
        <dbReference type="ARBA" id="ARBA00022825"/>
    </source>
</evidence>